<dbReference type="PANTHER" id="PTHR12532">
    <property type="entry name" value="TRANSLATIONAL ACTIVATOR OF CYTOCHROME C OXIDASE 1"/>
    <property type="match status" value="1"/>
</dbReference>
<dbReference type="InterPro" id="IPR026564">
    <property type="entry name" value="Transcrip_reg_TACO1-like_dom3"/>
</dbReference>
<dbReference type="Gene3D" id="3.30.70.980">
    <property type="match status" value="1"/>
</dbReference>
<dbReference type="EMBL" id="MEUW01000013">
    <property type="protein sequence ID" value="OGC44616.1"/>
    <property type="molecule type" value="Genomic_DNA"/>
</dbReference>
<organism evidence="8 9">
    <name type="scientific">candidate division WWE3 bacterium RBG_19FT_COMBO_53_11</name>
    <dbReference type="NCBI Taxonomy" id="1802613"/>
    <lineage>
        <taxon>Bacteria</taxon>
        <taxon>Katanobacteria</taxon>
    </lineage>
</organism>
<name>A0A1F4UI59_UNCKA</name>
<evidence type="ECO:0000256" key="2">
    <source>
        <dbReference type="ARBA" id="ARBA00022490"/>
    </source>
</evidence>
<dbReference type="InterPro" id="IPR017856">
    <property type="entry name" value="Integrase-like_N"/>
</dbReference>
<comment type="caution">
    <text evidence="8">The sequence shown here is derived from an EMBL/GenBank/DDBJ whole genome shotgun (WGS) entry which is preliminary data.</text>
</comment>
<dbReference type="InterPro" id="IPR002876">
    <property type="entry name" value="Transcrip_reg_TACO1-like"/>
</dbReference>
<reference evidence="8 9" key="1">
    <citation type="journal article" date="2016" name="Nat. Commun.">
        <title>Thousands of microbial genomes shed light on interconnected biogeochemical processes in an aquifer system.</title>
        <authorList>
            <person name="Anantharaman K."/>
            <person name="Brown C.T."/>
            <person name="Hug L.A."/>
            <person name="Sharon I."/>
            <person name="Castelle C.J."/>
            <person name="Probst A.J."/>
            <person name="Thomas B.C."/>
            <person name="Singh A."/>
            <person name="Wilkins M.J."/>
            <person name="Karaoz U."/>
            <person name="Brodie E.L."/>
            <person name="Williams K.H."/>
            <person name="Hubbard S.S."/>
            <person name="Banfield J.F."/>
        </authorList>
    </citation>
    <scope>NUCLEOTIDE SEQUENCE [LARGE SCALE GENOMIC DNA]</scope>
</reference>
<evidence type="ECO:0000313" key="9">
    <source>
        <dbReference type="Proteomes" id="UP000176583"/>
    </source>
</evidence>
<dbReference type="Pfam" id="PF20772">
    <property type="entry name" value="TACO1_YebC_N"/>
    <property type="match status" value="1"/>
</dbReference>
<comment type="similarity">
    <text evidence="1">Belongs to the TACO1 family.</text>
</comment>
<dbReference type="AlphaFoldDB" id="A0A1F4UI59"/>
<feature type="domain" description="TACO1/YebC-like second and third" evidence="6">
    <location>
        <begin position="79"/>
        <end position="132"/>
    </location>
</feature>
<dbReference type="InterPro" id="IPR049083">
    <property type="entry name" value="TACO1_YebC_N"/>
</dbReference>
<evidence type="ECO:0008006" key="10">
    <source>
        <dbReference type="Google" id="ProtNLM"/>
    </source>
</evidence>
<dbReference type="GO" id="GO:0005829">
    <property type="term" value="C:cytosol"/>
    <property type="evidence" value="ECO:0007669"/>
    <property type="project" value="TreeGrafter"/>
</dbReference>
<keyword evidence="4" id="KW-0238">DNA-binding</keyword>
<evidence type="ECO:0000259" key="6">
    <source>
        <dbReference type="Pfam" id="PF01709"/>
    </source>
</evidence>
<dbReference type="STRING" id="1802613.A2V54_00395"/>
<evidence type="ECO:0000256" key="5">
    <source>
        <dbReference type="ARBA" id="ARBA00023163"/>
    </source>
</evidence>
<proteinExistence type="inferred from homology"/>
<dbReference type="Proteomes" id="UP000176583">
    <property type="component" value="Unassembled WGS sequence"/>
</dbReference>
<dbReference type="InterPro" id="IPR048300">
    <property type="entry name" value="TACO1_YebC-like_2nd/3rd_dom"/>
</dbReference>
<evidence type="ECO:0000256" key="3">
    <source>
        <dbReference type="ARBA" id="ARBA00023015"/>
    </source>
</evidence>
<dbReference type="FunFam" id="1.10.10.200:FF:000002">
    <property type="entry name" value="Probable transcriptional regulatory protein CLM62_37755"/>
    <property type="match status" value="1"/>
</dbReference>
<accession>A0A1F4UI59</accession>
<dbReference type="Gene3D" id="1.10.10.200">
    <property type="match status" value="1"/>
</dbReference>
<dbReference type="SUPFAM" id="SSF75625">
    <property type="entry name" value="YebC-like"/>
    <property type="match status" value="1"/>
</dbReference>
<dbReference type="GO" id="GO:0003677">
    <property type="term" value="F:DNA binding"/>
    <property type="evidence" value="ECO:0007669"/>
    <property type="project" value="UniProtKB-KW"/>
</dbReference>
<dbReference type="Pfam" id="PF01709">
    <property type="entry name" value="Transcrip_reg"/>
    <property type="match status" value="1"/>
</dbReference>
<dbReference type="InterPro" id="IPR029072">
    <property type="entry name" value="YebC-like"/>
</dbReference>
<keyword evidence="2" id="KW-0963">Cytoplasm</keyword>
<gene>
    <name evidence="8" type="ORF">A2V54_00395</name>
</gene>
<evidence type="ECO:0000256" key="4">
    <source>
        <dbReference type="ARBA" id="ARBA00023125"/>
    </source>
</evidence>
<sequence>MSGHSKWATIKRAKGVADVKRGKIFSKLAKEISSAAKRGGSDPDSNPTLRAAIEKAHSYNMPKENIERATATASSAQALEESVYEGYGPMGTAFMVKVLTDNKNRTLSEIRRIFENHGGKLGEAGSAAYVFTDPNNPTFMVPVTDPDSARKVLNLAEALDDQDDAQEVYSNFDIPSELLTQLES</sequence>
<protein>
    <recommendedName>
        <fullName evidence="10">Transcriptional regulatory protein</fullName>
    </recommendedName>
</protein>
<keyword evidence="3" id="KW-0805">Transcription regulation</keyword>
<dbReference type="PANTHER" id="PTHR12532:SF6">
    <property type="entry name" value="TRANSCRIPTIONAL REGULATORY PROTEIN YEBC-RELATED"/>
    <property type="match status" value="1"/>
</dbReference>
<evidence type="ECO:0000313" key="8">
    <source>
        <dbReference type="EMBL" id="OGC44616.1"/>
    </source>
</evidence>
<keyword evidence="5" id="KW-0804">Transcription</keyword>
<evidence type="ECO:0000256" key="1">
    <source>
        <dbReference type="ARBA" id="ARBA00008724"/>
    </source>
</evidence>
<evidence type="ECO:0000259" key="7">
    <source>
        <dbReference type="Pfam" id="PF20772"/>
    </source>
</evidence>
<feature type="domain" description="TACO1/YebC-like N-terminal" evidence="7">
    <location>
        <begin position="5"/>
        <end position="74"/>
    </location>
</feature>